<accession>A0AB39NYL1</accession>
<sequence length="71" mass="7416">MTHISKALRSIDVAPEEAWRKSSYSDQGGGNCVEVADLTGQVGVRDSKVEAGPAFRVSSEAFGAFISGITA</sequence>
<name>A0AB39NYL1_9ACTN</name>
<organism evidence="2">
    <name type="scientific">Streptomyces sp. R21</name>
    <dbReference type="NCBI Taxonomy" id="3238627"/>
    <lineage>
        <taxon>Bacteria</taxon>
        <taxon>Bacillati</taxon>
        <taxon>Actinomycetota</taxon>
        <taxon>Actinomycetes</taxon>
        <taxon>Kitasatosporales</taxon>
        <taxon>Streptomycetaceae</taxon>
        <taxon>Streptomyces</taxon>
    </lineage>
</organism>
<dbReference type="InterPro" id="IPR007278">
    <property type="entry name" value="DUF397"/>
</dbReference>
<protein>
    <submittedName>
        <fullName evidence="2">DUF397 domain-containing protein</fullName>
    </submittedName>
</protein>
<dbReference type="EMBL" id="CP163435">
    <property type="protein sequence ID" value="XDQ23341.1"/>
    <property type="molecule type" value="Genomic_DNA"/>
</dbReference>
<feature type="domain" description="DUF397" evidence="1">
    <location>
        <begin position="18"/>
        <end position="69"/>
    </location>
</feature>
<reference evidence="2" key="1">
    <citation type="submission" date="2024-07" db="EMBL/GenBank/DDBJ databases">
        <authorList>
            <person name="Yu S.T."/>
        </authorList>
    </citation>
    <scope>NUCLEOTIDE SEQUENCE</scope>
    <source>
        <strain evidence="2">R21</strain>
    </source>
</reference>
<dbReference type="AlphaFoldDB" id="A0AB39NYL1"/>
<dbReference type="Pfam" id="PF04149">
    <property type="entry name" value="DUF397"/>
    <property type="match status" value="1"/>
</dbReference>
<evidence type="ECO:0000313" key="2">
    <source>
        <dbReference type="EMBL" id="XDQ23341.1"/>
    </source>
</evidence>
<proteinExistence type="predicted"/>
<dbReference type="RefSeq" id="WP_369228975.1">
    <property type="nucleotide sequence ID" value="NZ_CP163435.1"/>
</dbReference>
<evidence type="ECO:0000259" key="1">
    <source>
        <dbReference type="Pfam" id="PF04149"/>
    </source>
</evidence>
<gene>
    <name evidence="2" type="ORF">AB5J56_00750</name>
</gene>